<keyword evidence="3" id="KW-1185">Reference proteome</keyword>
<keyword evidence="2" id="KW-0489">Methyltransferase</keyword>
<dbReference type="NCBIfam" id="TIGR01444">
    <property type="entry name" value="fkbM_fam"/>
    <property type="match status" value="1"/>
</dbReference>
<sequence length="239" mass="26156">MDIMRITFDTHEIIVPILPGDVSEKIWSALQNGTYEAKEAFWVKRAVRPGDRILELGTGLGIIASVMAATDDVRILAFDANPEVVALARRVIDTNGFDNVTISHGLLMAGEPREVPFYVRKDFWMSSTFADQGPYEHVITIRSVEIDEIIAAAGITILVMDIEGGEYELLRGAQLPGVERVFLELHDHLYGLDGVMQIIAAMAANGFAFDPRGSSGACALFSRDLTPRAFDEAFALAIA</sequence>
<dbReference type="Pfam" id="PF05050">
    <property type="entry name" value="Methyltransf_21"/>
    <property type="match status" value="1"/>
</dbReference>
<accession>A0A849VLN9</accession>
<dbReference type="AlphaFoldDB" id="A0A849VLN9"/>
<feature type="domain" description="Methyltransferase FkbM" evidence="1">
    <location>
        <begin position="116"/>
        <end position="204"/>
    </location>
</feature>
<dbReference type="InterPro" id="IPR006342">
    <property type="entry name" value="FkbM_mtfrase"/>
</dbReference>
<dbReference type="EMBL" id="JABUMX010000001">
    <property type="protein sequence ID" value="NTS30226.1"/>
    <property type="molecule type" value="Genomic_DNA"/>
</dbReference>
<evidence type="ECO:0000313" key="3">
    <source>
        <dbReference type="Proteomes" id="UP000550508"/>
    </source>
</evidence>
<dbReference type="Gene3D" id="3.40.50.150">
    <property type="entry name" value="Vaccinia Virus protein VP39"/>
    <property type="match status" value="1"/>
</dbReference>
<name>A0A849VLN9_9HYPH</name>
<dbReference type="GO" id="GO:0032259">
    <property type="term" value="P:methylation"/>
    <property type="evidence" value="ECO:0007669"/>
    <property type="project" value="UniProtKB-KW"/>
</dbReference>
<protein>
    <submittedName>
        <fullName evidence="2">FkbM family methyltransferase</fullName>
    </submittedName>
</protein>
<dbReference type="GO" id="GO:0008168">
    <property type="term" value="F:methyltransferase activity"/>
    <property type="evidence" value="ECO:0007669"/>
    <property type="project" value="UniProtKB-KW"/>
</dbReference>
<evidence type="ECO:0000259" key="1">
    <source>
        <dbReference type="Pfam" id="PF05050"/>
    </source>
</evidence>
<keyword evidence="2" id="KW-0808">Transferase</keyword>
<proteinExistence type="predicted"/>
<dbReference type="SUPFAM" id="SSF53335">
    <property type="entry name" value="S-adenosyl-L-methionine-dependent methyltransferases"/>
    <property type="match status" value="1"/>
</dbReference>
<reference evidence="2 3" key="1">
    <citation type="submission" date="2020-05" db="EMBL/GenBank/DDBJ databases">
        <authorList>
            <person name="Kim M.K."/>
        </authorList>
    </citation>
    <scope>NUCLEOTIDE SEQUENCE [LARGE SCALE GENOMIC DNA]</scope>
    <source>
        <strain evidence="2 3">BT25</strain>
    </source>
</reference>
<dbReference type="Proteomes" id="UP000550508">
    <property type="component" value="Unassembled WGS sequence"/>
</dbReference>
<gene>
    <name evidence="2" type="ORF">HQ945_03070</name>
</gene>
<dbReference type="InterPro" id="IPR029063">
    <property type="entry name" value="SAM-dependent_MTases_sf"/>
</dbReference>
<comment type="caution">
    <text evidence="2">The sequence shown here is derived from an EMBL/GenBank/DDBJ whole genome shotgun (WGS) entry which is preliminary data.</text>
</comment>
<dbReference type="CDD" id="cd02440">
    <property type="entry name" value="AdoMet_MTases"/>
    <property type="match status" value="1"/>
</dbReference>
<evidence type="ECO:0000313" key="2">
    <source>
        <dbReference type="EMBL" id="NTS30226.1"/>
    </source>
</evidence>
<organism evidence="2 3">
    <name type="scientific">Phyllobacterium pellucidum</name>
    <dbReference type="NCBI Taxonomy" id="2740464"/>
    <lineage>
        <taxon>Bacteria</taxon>
        <taxon>Pseudomonadati</taxon>
        <taxon>Pseudomonadota</taxon>
        <taxon>Alphaproteobacteria</taxon>
        <taxon>Hyphomicrobiales</taxon>
        <taxon>Phyllobacteriaceae</taxon>
        <taxon>Phyllobacterium</taxon>
    </lineage>
</organism>